<feature type="transmembrane region" description="Helical" evidence="1">
    <location>
        <begin position="45"/>
        <end position="64"/>
    </location>
</feature>
<evidence type="ECO:0000313" key="3">
    <source>
        <dbReference type="Proteomes" id="UP000615446"/>
    </source>
</evidence>
<gene>
    <name evidence="2" type="ORF">RCL2_002736700</name>
</gene>
<dbReference type="AlphaFoldDB" id="A0A8H3M5B3"/>
<proteinExistence type="predicted"/>
<name>A0A8H3M5B3_9GLOM</name>
<sequence length="71" mass="8540">MYKILYGRSLTESNYFNSQNSARATSLAFSLLPFTAHNWSTKIRYVVEVFVRACFYIINFFYWFQVKEGRF</sequence>
<evidence type="ECO:0000256" key="1">
    <source>
        <dbReference type="SAM" id="Phobius"/>
    </source>
</evidence>
<reference evidence="2" key="1">
    <citation type="submission" date="2019-10" db="EMBL/GenBank/DDBJ databases">
        <title>Conservation and host-specific expression of non-tandemly repeated heterogenous ribosome RNA gene in arbuscular mycorrhizal fungi.</title>
        <authorList>
            <person name="Maeda T."/>
            <person name="Kobayashi Y."/>
            <person name="Nakagawa T."/>
            <person name="Ezawa T."/>
            <person name="Yamaguchi K."/>
            <person name="Bino T."/>
            <person name="Nishimoto Y."/>
            <person name="Shigenobu S."/>
            <person name="Kawaguchi M."/>
        </authorList>
    </citation>
    <scope>NUCLEOTIDE SEQUENCE</scope>
    <source>
        <strain evidence="2">HR1</strain>
    </source>
</reference>
<evidence type="ECO:0000313" key="2">
    <source>
        <dbReference type="EMBL" id="GET00929.1"/>
    </source>
</evidence>
<dbReference type="EMBL" id="BLAL01000295">
    <property type="protein sequence ID" value="GET00929.1"/>
    <property type="molecule type" value="Genomic_DNA"/>
</dbReference>
<dbReference type="Proteomes" id="UP000615446">
    <property type="component" value="Unassembled WGS sequence"/>
</dbReference>
<keyword evidence="1" id="KW-1133">Transmembrane helix</keyword>
<keyword evidence="1" id="KW-0812">Transmembrane</keyword>
<accession>A0A8H3M5B3</accession>
<keyword evidence="1" id="KW-0472">Membrane</keyword>
<comment type="caution">
    <text evidence="2">The sequence shown here is derived from an EMBL/GenBank/DDBJ whole genome shotgun (WGS) entry which is preliminary data.</text>
</comment>
<organism evidence="2 3">
    <name type="scientific">Rhizophagus clarus</name>
    <dbReference type="NCBI Taxonomy" id="94130"/>
    <lineage>
        <taxon>Eukaryota</taxon>
        <taxon>Fungi</taxon>
        <taxon>Fungi incertae sedis</taxon>
        <taxon>Mucoromycota</taxon>
        <taxon>Glomeromycotina</taxon>
        <taxon>Glomeromycetes</taxon>
        <taxon>Glomerales</taxon>
        <taxon>Glomeraceae</taxon>
        <taxon>Rhizophagus</taxon>
    </lineage>
</organism>
<protein>
    <submittedName>
        <fullName evidence="2">Uncharacterized protein</fullName>
    </submittedName>
</protein>